<dbReference type="InterPro" id="IPR024983">
    <property type="entry name" value="CHAT_dom"/>
</dbReference>
<gene>
    <name evidence="2" type="ORF">AVDCRST_MAG89-2609</name>
</gene>
<accession>A0A6J4LU82</accession>
<dbReference type="InterPro" id="IPR006597">
    <property type="entry name" value="Sel1-like"/>
</dbReference>
<dbReference type="InterPro" id="IPR050767">
    <property type="entry name" value="Sel1_AlgK"/>
</dbReference>
<name>A0A6J4LU82_9BACT</name>
<dbReference type="EMBL" id="CADCTV010000549">
    <property type="protein sequence ID" value="CAA9341023.1"/>
    <property type="molecule type" value="Genomic_DNA"/>
</dbReference>
<evidence type="ECO:0000313" key="2">
    <source>
        <dbReference type="EMBL" id="CAA9341023.1"/>
    </source>
</evidence>
<dbReference type="Pfam" id="PF08238">
    <property type="entry name" value="Sel1"/>
    <property type="match status" value="7"/>
</dbReference>
<reference evidence="2" key="1">
    <citation type="submission" date="2020-02" db="EMBL/GenBank/DDBJ databases">
        <authorList>
            <person name="Meier V. D."/>
        </authorList>
    </citation>
    <scope>NUCLEOTIDE SEQUENCE</scope>
    <source>
        <strain evidence="2">AVDCRST_MAG89</strain>
    </source>
</reference>
<proteinExistence type="predicted"/>
<organism evidence="2">
    <name type="scientific">uncultured Gemmatimonadota bacterium</name>
    <dbReference type="NCBI Taxonomy" id="203437"/>
    <lineage>
        <taxon>Bacteria</taxon>
        <taxon>Pseudomonadati</taxon>
        <taxon>Gemmatimonadota</taxon>
        <taxon>environmental samples</taxon>
    </lineage>
</organism>
<dbReference type="PANTHER" id="PTHR11102">
    <property type="entry name" value="SEL-1-LIKE PROTEIN"/>
    <property type="match status" value="1"/>
</dbReference>
<protein>
    <recommendedName>
        <fullName evidence="1">CHAT domain-containing protein</fullName>
    </recommendedName>
</protein>
<sequence length="563" mass="61080">MSKVKVLFFAADPTSLSADRRRLQLDEEVRQIRKRVDAAVFGNMLDFDWRLATRTRDLQEKLEDARPRIVHFSGHGGSQGLVLTAADGRTPRPVGTEVLRELFEKDAGGIRVVVLTACHSRAQAQAICEVVGCAIGTRDVISDDASITFNAKFYSAIATGRSVQDAFERARVALRLEHPAEGEILELLHREDVDPGKIVLVSRFRRYARIAAKAAAPLVLTGALAAAVIDSPVSSPVEPVLAGALRLADCTSEGTPRPAAHRPLAAAFTEPESPSDAATALARAFSFCGAGNHDSAVAYFQRAADEGEPEAMSYLAIAYLSGEGTQRDRVRGMHWLSQAAKKRRDPSGMNALGLVYENDERMHARYYWARHWYTEAAELGHAEAMRNLARHYRTGLGVERNDSMALEWYRNAVRAGSVDALAEIGGMYEQGLDGGRDAGEAIRWYRQAAAAGSPLGMYAMGRVYQDAVGVPRDYEQARAWFVEGACAGSASAMYELGVMHERGLGVKADTDQAIEWFRRAAEAGSAQAATNLTRLKPRGVRTVITLLGRPKPGLAAGCTASHG</sequence>
<dbReference type="Pfam" id="PF12770">
    <property type="entry name" value="CHAT"/>
    <property type="match status" value="1"/>
</dbReference>
<dbReference type="SUPFAM" id="SSF81901">
    <property type="entry name" value="HCP-like"/>
    <property type="match status" value="2"/>
</dbReference>
<evidence type="ECO:0000259" key="1">
    <source>
        <dbReference type="Pfam" id="PF12770"/>
    </source>
</evidence>
<feature type="domain" description="CHAT" evidence="1">
    <location>
        <begin position="46"/>
        <end position="177"/>
    </location>
</feature>
<dbReference type="AlphaFoldDB" id="A0A6J4LU82"/>
<dbReference type="SMART" id="SM00671">
    <property type="entry name" value="SEL1"/>
    <property type="match status" value="7"/>
</dbReference>
<dbReference type="Gene3D" id="1.25.40.10">
    <property type="entry name" value="Tetratricopeptide repeat domain"/>
    <property type="match status" value="1"/>
</dbReference>
<dbReference type="InterPro" id="IPR011990">
    <property type="entry name" value="TPR-like_helical_dom_sf"/>
</dbReference>
<dbReference type="PANTHER" id="PTHR11102:SF160">
    <property type="entry name" value="ERAD-ASSOCIATED E3 UBIQUITIN-PROTEIN LIGASE COMPONENT HRD3"/>
    <property type="match status" value="1"/>
</dbReference>